<gene>
    <name evidence="2" type="ORF">BI49514_01800</name>
</gene>
<feature type="transmembrane region" description="Helical" evidence="1">
    <location>
        <begin position="231"/>
        <end position="249"/>
    </location>
</feature>
<reference evidence="3" key="1">
    <citation type="submission" date="2017-03" db="EMBL/GenBank/DDBJ databases">
        <authorList>
            <person name="Monnet C."/>
        </authorList>
    </citation>
    <scope>NUCLEOTIDE SEQUENCE [LARGE SCALE GENOMIC DNA]</scope>
    <source>
        <strain evidence="3">ATCC 49514</strain>
    </source>
</reference>
<keyword evidence="1" id="KW-1133">Transmembrane helix</keyword>
<organism evidence="2 3">
    <name type="scientific">Brevibacterium iodinum ATCC 49514</name>
    <dbReference type="NCBI Taxonomy" id="1255616"/>
    <lineage>
        <taxon>Bacteria</taxon>
        <taxon>Bacillati</taxon>
        <taxon>Actinomycetota</taxon>
        <taxon>Actinomycetes</taxon>
        <taxon>Micrococcales</taxon>
        <taxon>Brevibacteriaceae</taxon>
        <taxon>Brevibacterium</taxon>
    </lineage>
</organism>
<dbReference type="Proteomes" id="UP000234382">
    <property type="component" value="Unassembled WGS sequence"/>
</dbReference>
<sequence length="304" mass="32989">MRSTIVCSARRSETNETVPEPWVVRAPSHLTQADDVSVPRSFGVPSVIERIHPPIAASVWVLSAALVDSRIVLPGKRFLGVGPDSVFRRLLVRADVLLRVRIAAHGFLRARLVRTRRILPNRLFMADIVSLDWFVGPMPGLRYGFVGAVISLAGRRRPMSPGRGRPSSTGVVCTTSVTGILLCIRVKFVGMLQPAVVLEPFGLHSFFALRGLGIQLFSLGRLTISLGSSSIGLSLCALCICPLFLDFGLSSTNIMFGFGSLLPNLRGLLPLVFALLRCRLSADCDDDADDDQDHDDGDDDPDDG</sequence>
<keyword evidence="1" id="KW-0812">Transmembrane</keyword>
<accession>A0A2H1JAP3</accession>
<evidence type="ECO:0000256" key="1">
    <source>
        <dbReference type="SAM" id="Phobius"/>
    </source>
</evidence>
<name>A0A2H1JAP3_9MICO</name>
<proteinExistence type="predicted"/>
<keyword evidence="3" id="KW-1185">Reference proteome</keyword>
<evidence type="ECO:0000313" key="2">
    <source>
        <dbReference type="EMBL" id="SMX84565.1"/>
    </source>
</evidence>
<dbReference type="EMBL" id="FXYX01000011">
    <property type="protein sequence ID" value="SMX84565.1"/>
    <property type="molecule type" value="Genomic_DNA"/>
</dbReference>
<feature type="transmembrane region" description="Helical" evidence="1">
    <location>
        <begin position="255"/>
        <end position="276"/>
    </location>
</feature>
<dbReference type="AlphaFoldDB" id="A0A2H1JAP3"/>
<protein>
    <submittedName>
        <fullName evidence="2">Uncharacterized protein</fullName>
    </submittedName>
</protein>
<evidence type="ECO:0000313" key="3">
    <source>
        <dbReference type="Proteomes" id="UP000234382"/>
    </source>
</evidence>
<keyword evidence="1" id="KW-0472">Membrane</keyword>